<keyword evidence="1" id="KW-0812">Transmembrane</keyword>
<evidence type="ECO:0000256" key="1">
    <source>
        <dbReference type="SAM" id="Phobius"/>
    </source>
</evidence>
<feature type="transmembrane region" description="Helical" evidence="1">
    <location>
        <begin position="23"/>
        <end position="40"/>
    </location>
</feature>
<organism evidence="2 3">
    <name type="scientific">Lysinibacillus irui</name>
    <dbReference type="NCBI Taxonomy" id="2998077"/>
    <lineage>
        <taxon>Bacteria</taxon>
        <taxon>Bacillati</taxon>
        <taxon>Bacillota</taxon>
        <taxon>Bacilli</taxon>
        <taxon>Bacillales</taxon>
        <taxon>Bacillaceae</taxon>
        <taxon>Lysinibacillus</taxon>
    </lineage>
</organism>
<name>A0AAJ5UTH3_9BACI</name>
<evidence type="ECO:0000313" key="2">
    <source>
        <dbReference type="EMBL" id="WDV05412.1"/>
    </source>
</evidence>
<accession>A0AAJ5UTH3</accession>
<dbReference type="RefSeq" id="WP_004231124.1">
    <property type="nucleotide sequence ID" value="NZ_CP113527.1"/>
</dbReference>
<proteinExistence type="predicted"/>
<dbReference type="Proteomes" id="UP001219585">
    <property type="component" value="Chromosome"/>
</dbReference>
<dbReference type="GeneID" id="74906007"/>
<sequence>MILLLALLFVCQIFVFLTDDKEIISLTKLVITLVFLQLLLKIPFINS</sequence>
<keyword evidence="1" id="KW-1133">Transmembrane helix</keyword>
<dbReference type="AlphaFoldDB" id="A0AAJ5UTH3"/>
<evidence type="ECO:0000313" key="3">
    <source>
        <dbReference type="Proteomes" id="UP001219585"/>
    </source>
</evidence>
<dbReference type="KEGG" id="liu:OU989_13950"/>
<keyword evidence="1" id="KW-0472">Membrane</keyword>
<protein>
    <submittedName>
        <fullName evidence="2">Uncharacterized protein</fullName>
    </submittedName>
</protein>
<reference evidence="2" key="1">
    <citation type="submission" date="2022-11" db="EMBL/GenBank/DDBJ databases">
        <title>Lysinibacillus irui.</title>
        <authorList>
            <person name="Akintayo S.O."/>
        </authorList>
    </citation>
    <scope>NUCLEOTIDE SEQUENCE</scope>
    <source>
        <strain evidence="2">IRB4-01</strain>
    </source>
</reference>
<dbReference type="EMBL" id="CP113527">
    <property type="protein sequence ID" value="WDV05412.1"/>
    <property type="molecule type" value="Genomic_DNA"/>
</dbReference>
<gene>
    <name evidence="2" type="ORF">OU989_13950</name>
</gene>